<protein>
    <submittedName>
        <fullName evidence="1">Uncharacterized protein</fullName>
    </submittedName>
</protein>
<sequence>MASSSQQLTTSHELEQWRDLRGKIVMVTGASSGIGWELCIDLAKSGCRVIAAARRIDRLKALCDEINSFDISDCHVKRSDVLAVGVELDVCADGPKIESSVRKAWDAFGHIDALINNAGIVGPLQSVLDLSQKDWDNTFKTNLRGSWLVSRYVCLLMRDSNQGGSVISISSMGGLNRVHQLGKVAYNSSKAALDTMTRVMAIELGKHNIRVNSIVPGIVNSEITEGLMKKKWINNVAAKTVPLKEFGKTDPSLTSLVRFLIVDSSSYISGNIFIADSGYSLPGVPLYSSL</sequence>
<dbReference type="Proteomes" id="UP001408789">
    <property type="component" value="Unassembled WGS sequence"/>
</dbReference>
<dbReference type="PRINTS" id="PR00081">
    <property type="entry name" value="GDHRDH"/>
</dbReference>
<evidence type="ECO:0000313" key="2">
    <source>
        <dbReference type="Proteomes" id="UP001408789"/>
    </source>
</evidence>
<dbReference type="PANTHER" id="PTHR44375:SF15">
    <property type="entry name" value="GLUCOSE_RIBITOL DEHYDROGENASE-RELATED"/>
    <property type="match status" value="1"/>
</dbReference>
<reference evidence="1 2" key="1">
    <citation type="submission" date="2024-04" db="EMBL/GenBank/DDBJ databases">
        <title>The reference genome of an endangered Asteraceae, Deinandra increscens subsp. villosa, native to the Central Coast of California.</title>
        <authorList>
            <person name="Guilliams M."/>
            <person name="Hasenstab-Lehman K."/>
            <person name="Meyer R."/>
            <person name="Mcevoy S."/>
        </authorList>
    </citation>
    <scope>NUCLEOTIDE SEQUENCE [LARGE SCALE GENOMIC DNA]</scope>
    <source>
        <tissue evidence="1">Leaf</tissue>
    </source>
</reference>
<dbReference type="PANTHER" id="PTHR44375">
    <property type="entry name" value="BETA-KETOACYL-ACP REDUCTASE-LIKE PROTEIN-RELATED"/>
    <property type="match status" value="1"/>
</dbReference>
<dbReference type="GO" id="GO:0016616">
    <property type="term" value="F:oxidoreductase activity, acting on the CH-OH group of donors, NAD or NADP as acceptor"/>
    <property type="evidence" value="ECO:0007669"/>
    <property type="project" value="UniProtKB-ARBA"/>
</dbReference>
<dbReference type="SUPFAM" id="SSF51735">
    <property type="entry name" value="NAD(P)-binding Rossmann-fold domains"/>
    <property type="match status" value="1"/>
</dbReference>
<dbReference type="CDD" id="cd05233">
    <property type="entry name" value="SDR_c"/>
    <property type="match status" value="1"/>
</dbReference>
<dbReference type="EMBL" id="JBCNJP010000010">
    <property type="protein sequence ID" value="KAK9072266.1"/>
    <property type="molecule type" value="Genomic_DNA"/>
</dbReference>
<comment type="caution">
    <text evidence="1">The sequence shown here is derived from an EMBL/GenBank/DDBJ whole genome shotgun (WGS) entry which is preliminary data.</text>
</comment>
<dbReference type="FunFam" id="3.40.50.720:FF:000084">
    <property type="entry name" value="Short-chain dehydrogenase reductase"/>
    <property type="match status" value="1"/>
</dbReference>
<dbReference type="InterPro" id="IPR036291">
    <property type="entry name" value="NAD(P)-bd_dom_sf"/>
</dbReference>
<dbReference type="Gene3D" id="3.40.50.720">
    <property type="entry name" value="NAD(P)-binding Rossmann-like Domain"/>
    <property type="match status" value="1"/>
</dbReference>
<keyword evidence="2" id="KW-1185">Reference proteome</keyword>
<gene>
    <name evidence="1" type="ORF">SSX86_008699</name>
</gene>
<dbReference type="AlphaFoldDB" id="A0AAP0DBT1"/>
<accession>A0AAP0DBT1</accession>
<dbReference type="PRINTS" id="PR00080">
    <property type="entry name" value="SDRFAMILY"/>
</dbReference>
<proteinExistence type="predicted"/>
<dbReference type="InterPro" id="IPR002347">
    <property type="entry name" value="SDR_fam"/>
</dbReference>
<organism evidence="1 2">
    <name type="scientific">Deinandra increscens subsp. villosa</name>
    <dbReference type="NCBI Taxonomy" id="3103831"/>
    <lineage>
        <taxon>Eukaryota</taxon>
        <taxon>Viridiplantae</taxon>
        <taxon>Streptophyta</taxon>
        <taxon>Embryophyta</taxon>
        <taxon>Tracheophyta</taxon>
        <taxon>Spermatophyta</taxon>
        <taxon>Magnoliopsida</taxon>
        <taxon>eudicotyledons</taxon>
        <taxon>Gunneridae</taxon>
        <taxon>Pentapetalae</taxon>
        <taxon>asterids</taxon>
        <taxon>campanulids</taxon>
        <taxon>Asterales</taxon>
        <taxon>Asteraceae</taxon>
        <taxon>Asteroideae</taxon>
        <taxon>Heliantheae alliance</taxon>
        <taxon>Madieae</taxon>
        <taxon>Madiinae</taxon>
        <taxon>Deinandra</taxon>
    </lineage>
</organism>
<evidence type="ECO:0000313" key="1">
    <source>
        <dbReference type="EMBL" id="KAK9072266.1"/>
    </source>
</evidence>
<name>A0AAP0DBT1_9ASTR</name>
<dbReference type="Pfam" id="PF13561">
    <property type="entry name" value="adh_short_C2"/>
    <property type="match status" value="1"/>
</dbReference>